<reference evidence="2" key="5">
    <citation type="journal article" date="2021" name="G3 (Bethesda)">
        <title>Aegilops tauschii genome assembly Aet v5.0 features greater sequence contiguity and improved annotation.</title>
        <authorList>
            <person name="Wang L."/>
            <person name="Zhu T."/>
            <person name="Rodriguez J.C."/>
            <person name="Deal K.R."/>
            <person name="Dubcovsky J."/>
            <person name="McGuire P.E."/>
            <person name="Lux T."/>
            <person name="Spannagl M."/>
            <person name="Mayer K.F.X."/>
            <person name="Baldrich P."/>
            <person name="Meyers B.C."/>
            <person name="Huo N."/>
            <person name="Gu Y.Q."/>
            <person name="Zhou H."/>
            <person name="Devos K.M."/>
            <person name="Bennetzen J.L."/>
            <person name="Unver T."/>
            <person name="Budak H."/>
            <person name="Gulick P.J."/>
            <person name="Galiba G."/>
            <person name="Kalapos B."/>
            <person name="Nelson D.R."/>
            <person name="Li P."/>
            <person name="You F.M."/>
            <person name="Luo M.C."/>
            <person name="Dvorak J."/>
        </authorList>
    </citation>
    <scope>NUCLEOTIDE SEQUENCE [LARGE SCALE GENOMIC DNA]</scope>
    <source>
        <strain evidence="2">cv. AL8/78</strain>
    </source>
</reference>
<accession>A0A453DJ97</accession>
<feature type="compositionally biased region" description="Low complexity" evidence="1">
    <location>
        <begin position="75"/>
        <end position="87"/>
    </location>
</feature>
<evidence type="ECO:0000256" key="1">
    <source>
        <dbReference type="SAM" id="MobiDB-lite"/>
    </source>
</evidence>
<reference evidence="3" key="1">
    <citation type="journal article" date="2014" name="Science">
        <title>Ancient hybridizations among the ancestral genomes of bread wheat.</title>
        <authorList>
            <consortium name="International Wheat Genome Sequencing Consortium,"/>
            <person name="Marcussen T."/>
            <person name="Sandve S.R."/>
            <person name="Heier L."/>
            <person name="Spannagl M."/>
            <person name="Pfeifer M."/>
            <person name="Jakobsen K.S."/>
            <person name="Wulff B.B."/>
            <person name="Steuernagel B."/>
            <person name="Mayer K.F."/>
            <person name="Olsen O.A."/>
        </authorList>
    </citation>
    <scope>NUCLEOTIDE SEQUENCE [LARGE SCALE GENOMIC DNA]</scope>
    <source>
        <strain evidence="3">cv. AL8/78</strain>
    </source>
</reference>
<sequence>RSHKGRRDGRRVGPRARAGGWPTAATGRARARAAGRSPPPPRPPTAAAAAGCSCPTSGGRSTTACGPSATRRRSPTPSSTACSRTTT</sequence>
<keyword evidence="3" id="KW-1185">Reference proteome</keyword>
<dbReference type="AlphaFoldDB" id="A0A453DJ97"/>
<reference evidence="3" key="2">
    <citation type="journal article" date="2017" name="Nat. Plants">
        <title>The Aegilops tauschii genome reveals multiple impacts of transposons.</title>
        <authorList>
            <person name="Zhao G."/>
            <person name="Zou C."/>
            <person name="Li K."/>
            <person name="Wang K."/>
            <person name="Li T."/>
            <person name="Gao L."/>
            <person name="Zhang X."/>
            <person name="Wang H."/>
            <person name="Yang Z."/>
            <person name="Liu X."/>
            <person name="Jiang W."/>
            <person name="Mao L."/>
            <person name="Kong X."/>
            <person name="Jiao Y."/>
            <person name="Jia J."/>
        </authorList>
    </citation>
    <scope>NUCLEOTIDE SEQUENCE [LARGE SCALE GENOMIC DNA]</scope>
    <source>
        <strain evidence="3">cv. AL8/78</strain>
    </source>
</reference>
<evidence type="ECO:0000313" key="3">
    <source>
        <dbReference type="Proteomes" id="UP000015105"/>
    </source>
</evidence>
<dbReference type="EnsemblPlants" id="AET2Gv21266000.22">
    <property type="protein sequence ID" value="AET2Gv21266000.22"/>
    <property type="gene ID" value="AET2Gv21266000"/>
</dbReference>
<dbReference type="Proteomes" id="UP000015105">
    <property type="component" value="Chromosome 2D"/>
</dbReference>
<dbReference type="Gramene" id="AET2Gv21266000.22">
    <property type="protein sequence ID" value="AET2Gv21266000.22"/>
    <property type="gene ID" value="AET2Gv21266000"/>
</dbReference>
<reference evidence="2" key="4">
    <citation type="submission" date="2019-03" db="UniProtKB">
        <authorList>
            <consortium name="EnsemblPlants"/>
        </authorList>
    </citation>
    <scope>IDENTIFICATION</scope>
</reference>
<feature type="compositionally biased region" description="Basic residues" evidence="1">
    <location>
        <begin position="1"/>
        <end position="14"/>
    </location>
</feature>
<name>A0A453DJ97_AEGTS</name>
<feature type="compositionally biased region" description="Low complexity" evidence="1">
    <location>
        <begin position="45"/>
        <end position="59"/>
    </location>
</feature>
<organism evidence="2 3">
    <name type="scientific">Aegilops tauschii subsp. strangulata</name>
    <name type="common">Goatgrass</name>
    <dbReference type="NCBI Taxonomy" id="200361"/>
    <lineage>
        <taxon>Eukaryota</taxon>
        <taxon>Viridiplantae</taxon>
        <taxon>Streptophyta</taxon>
        <taxon>Embryophyta</taxon>
        <taxon>Tracheophyta</taxon>
        <taxon>Spermatophyta</taxon>
        <taxon>Magnoliopsida</taxon>
        <taxon>Liliopsida</taxon>
        <taxon>Poales</taxon>
        <taxon>Poaceae</taxon>
        <taxon>BOP clade</taxon>
        <taxon>Pooideae</taxon>
        <taxon>Triticodae</taxon>
        <taxon>Triticeae</taxon>
        <taxon>Triticinae</taxon>
        <taxon>Aegilops</taxon>
    </lineage>
</organism>
<feature type="compositionally biased region" description="Low complexity" evidence="1">
    <location>
        <begin position="15"/>
        <end position="36"/>
    </location>
</feature>
<feature type="region of interest" description="Disordered" evidence="1">
    <location>
        <begin position="1"/>
        <end position="87"/>
    </location>
</feature>
<reference evidence="2" key="3">
    <citation type="journal article" date="2017" name="Nature">
        <title>Genome sequence of the progenitor of the wheat D genome Aegilops tauschii.</title>
        <authorList>
            <person name="Luo M.C."/>
            <person name="Gu Y.Q."/>
            <person name="Puiu D."/>
            <person name="Wang H."/>
            <person name="Twardziok S.O."/>
            <person name="Deal K.R."/>
            <person name="Huo N."/>
            <person name="Zhu T."/>
            <person name="Wang L."/>
            <person name="Wang Y."/>
            <person name="McGuire P.E."/>
            <person name="Liu S."/>
            <person name="Long H."/>
            <person name="Ramasamy R.K."/>
            <person name="Rodriguez J.C."/>
            <person name="Van S.L."/>
            <person name="Yuan L."/>
            <person name="Wang Z."/>
            <person name="Xia Z."/>
            <person name="Xiao L."/>
            <person name="Anderson O.D."/>
            <person name="Ouyang S."/>
            <person name="Liang Y."/>
            <person name="Zimin A.V."/>
            <person name="Pertea G."/>
            <person name="Qi P."/>
            <person name="Bennetzen J.L."/>
            <person name="Dai X."/>
            <person name="Dawson M.W."/>
            <person name="Muller H.G."/>
            <person name="Kugler K."/>
            <person name="Rivarola-Duarte L."/>
            <person name="Spannagl M."/>
            <person name="Mayer K.F.X."/>
            <person name="Lu F.H."/>
            <person name="Bevan M.W."/>
            <person name="Leroy P."/>
            <person name="Li P."/>
            <person name="You F.M."/>
            <person name="Sun Q."/>
            <person name="Liu Z."/>
            <person name="Lyons E."/>
            <person name="Wicker T."/>
            <person name="Salzberg S.L."/>
            <person name="Devos K.M."/>
            <person name="Dvorak J."/>
        </authorList>
    </citation>
    <scope>NUCLEOTIDE SEQUENCE [LARGE SCALE GENOMIC DNA]</scope>
    <source>
        <strain evidence="2">cv. AL8/78</strain>
    </source>
</reference>
<evidence type="ECO:0000313" key="2">
    <source>
        <dbReference type="EnsemblPlants" id="AET2Gv21266000.22"/>
    </source>
</evidence>
<protein>
    <submittedName>
        <fullName evidence="2">Uncharacterized protein</fullName>
    </submittedName>
</protein>
<proteinExistence type="predicted"/>